<proteinExistence type="inferred from homology"/>
<sequence length="921" mass="102050">MGKPTAKQKGISLGYCDTETGERVYPPPPSDLLPEQQPPKQGAIRPKDPAKVDQMFADITSWPPLGQATTIPFGQESVPFTVVLETDGSSTTFDEDVSVCLWHNHGDPSKWQEALLRLDPTHADTLLVQANSKHSRRWYTGELPVSTKTIDTTSFTIKFKTHAQSGWKWVRDRTSITDGQLHFVRPLGNHDLGHFFKNTSSDIKITNPKCECPDTLLFSLTAPAMAAPGEDSGNSNITLGQPIDSSRWFSLVRLWAPWLAPRHGIGKFELDKDGVLVSFLRSDGFHVVCLGISGVRDVTTTFKHDEDGNVIIQGRNDSKDESTARVLVAVSASFEVANSAVMYEARRVVQANPETATDMENELTALSNDLIKPQWFEDWYDGFTYCTWNALGQSLTEEKINHALDELKKAGIIIENLIIDDNWQSIAAGDTQFQRGWIEFEANKEGFPKGLKQTISDIRSKHTNLRHISVWHAMMGYWGGISPDGKIAKDYGTTVVDVDMTVIKGPLTVVDQSSIKQMYSDFYDFLSSCGIDSVKTDVQFYLDTLRSAPSRRSLITAYQDAWTLATLRHFSARAISCMSQSPSVLFHSQLPNNRPTIPVRNSDDFFPDIEASHPWHVFCNAHNSLLTQHLNVVPDWDMFQTVHPWAGFHAAARCVSGGPIYFTDYPGQHDVGLIDAMTASTPESGRRIILRPHRSGKSTSAYSGYKEQALLKVGTYVGFARTGTGILGVFNCLQNPFGEILRLEDFPGAEEGVEYVVRDFEGGVSSPMTVRGEGKRGGIIKLDLDVRGWSVLCAHPLKTFAQRHGETKIALLGLVGKMTGIAAVLGYDVYMEEVGRVRLWVRLKAVGILGVFVSTLASKSVDENVMVLMGGSPLPRECVTVSTASAQVLEVDFGKLWEEDQKRDVKTYAWGNEVSLEVFIS</sequence>
<dbReference type="InterPro" id="IPR013785">
    <property type="entry name" value="Aldolase_TIM"/>
</dbReference>
<dbReference type="EMBL" id="NKHZ01000001">
    <property type="protein sequence ID" value="PNS21962.1"/>
    <property type="molecule type" value="Genomic_DNA"/>
</dbReference>
<evidence type="ECO:0000256" key="4">
    <source>
        <dbReference type="ARBA" id="ARBA00049426"/>
    </source>
</evidence>
<dbReference type="Proteomes" id="UP000243797">
    <property type="component" value="Unassembled WGS sequence"/>
</dbReference>
<dbReference type="Gene3D" id="3.20.20.70">
    <property type="entry name" value="Aldolase class I"/>
    <property type="match status" value="1"/>
</dbReference>
<name>A0A2K1R3U6_9PEZI</name>
<dbReference type="InterPro" id="IPR008811">
    <property type="entry name" value="Glycosyl_hydrolases_36"/>
</dbReference>
<dbReference type="SUPFAM" id="SSF51445">
    <property type="entry name" value="(Trans)glycosidases"/>
    <property type="match status" value="1"/>
</dbReference>
<dbReference type="InterPro" id="IPR017853">
    <property type="entry name" value="GH"/>
</dbReference>
<dbReference type="Pfam" id="PF05691">
    <property type="entry name" value="Raffinose_syn"/>
    <property type="match status" value="1"/>
</dbReference>
<comment type="similarity">
    <text evidence="2">Belongs to the glycosyl hydrolases 36 family.</text>
</comment>
<dbReference type="InParanoid" id="A0A2K1R3U6"/>
<keyword evidence="7" id="KW-1185">Reference proteome</keyword>
<protein>
    <submittedName>
        <fullName evidence="6">Uncharacterized protein</fullName>
    </submittedName>
</protein>
<keyword evidence="3" id="KW-0119">Carbohydrate metabolism</keyword>
<dbReference type="AlphaFoldDB" id="A0A2K1R3U6"/>
<evidence type="ECO:0000313" key="7">
    <source>
        <dbReference type="Proteomes" id="UP000243797"/>
    </source>
</evidence>
<dbReference type="GO" id="GO:0004557">
    <property type="term" value="F:alpha-galactosidase activity"/>
    <property type="evidence" value="ECO:0007669"/>
    <property type="project" value="UniProtKB-EC"/>
</dbReference>
<organism evidence="6 7">
    <name type="scientific">Sphaceloma murrayae</name>
    <dbReference type="NCBI Taxonomy" id="2082308"/>
    <lineage>
        <taxon>Eukaryota</taxon>
        <taxon>Fungi</taxon>
        <taxon>Dikarya</taxon>
        <taxon>Ascomycota</taxon>
        <taxon>Pezizomycotina</taxon>
        <taxon>Dothideomycetes</taxon>
        <taxon>Dothideomycetidae</taxon>
        <taxon>Myriangiales</taxon>
        <taxon>Elsinoaceae</taxon>
        <taxon>Sphaceloma</taxon>
    </lineage>
</organism>
<reference evidence="6 7" key="1">
    <citation type="submission" date="2017-06" db="EMBL/GenBank/DDBJ databases">
        <title>Draft genome sequence of a variant of Elsinoe murrayae.</title>
        <authorList>
            <person name="Cheng Q."/>
        </authorList>
    </citation>
    <scope>NUCLEOTIDE SEQUENCE [LARGE SCALE GENOMIC DNA]</scope>
    <source>
        <strain evidence="6 7">CQ-2017a</strain>
    </source>
</reference>
<dbReference type="GO" id="GO:0047274">
    <property type="term" value="F:galactinol-sucrose galactosyltransferase activity"/>
    <property type="evidence" value="ECO:0007669"/>
    <property type="project" value="UniProtKB-EC"/>
</dbReference>
<feature type="region of interest" description="Disordered" evidence="5">
    <location>
        <begin position="1"/>
        <end position="49"/>
    </location>
</feature>
<evidence type="ECO:0000256" key="1">
    <source>
        <dbReference type="ARBA" id="ARBA00001255"/>
    </source>
</evidence>
<evidence type="ECO:0000256" key="5">
    <source>
        <dbReference type="SAM" id="MobiDB-lite"/>
    </source>
</evidence>
<comment type="catalytic activity">
    <reaction evidence="1">
        <text>Hydrolysis of terminal, non-reducing alpha-D-galactose residues in alpha-D-galactosides, including galactose oligosaccharides, galactomannans and galactolipids.</text>
        <dbReference type="EC" id="3.2.1.22"/>
    </reaction>
</comment>
<accession>A0A2K1R3U6</accession>
<dbReference type="PANTHER" id="PTHR31268">
    <property type="match status" value="1"/>
</dbReference>
<comment type="caution">
    <text evidence="6">The sequence shown here is derived from an EMBL/GenBank/DDBJ whole genome shotgun (WGS) entry which is preliminary data.</text>
</comment>
<dbReference type="OrthoDB" id="4664297at2759"/>
<comment type="catalytic activity">
    <reaction evidence="4">
        <text>alpha-D-galactosyl-(1-&gt;3)-1D-myo-inositol + sucrose = raffinose + myo-inositol</text>
        <dbReference type="Rhea" id="RHEA:20161"/>
        <dbReference type="ChEBI" id="CHEBI:16634"/>
        <dbReference type="ChEBI" id="CHEBI:17268"/>
        <dbReference type="ChEBI" id="CHEBI:17505"/>
        <dbReference type="ChEBI" id="CHEBI:17992"/>
        <dbReference type="EC" id="2.4.1.82"/>
    </reaction>
</comment>
<gene>
    <name evidence="6" type="ORF">CAC42_560</name>
</gene>
<dbReference type="PANTHER" id="PTHR31268:SF32">
    <property type="entry name" value="GALACTINOL--SUCROSE GALACTOSYLTRANSFERASE 2-RELATED"/>
    <property type="match status" value="1"/>
</dbReference>
<evidence type="ECO:0000313" key="6">
    <source>
        <dbReference type="EMBL" id="PNS21962.1"/>
    </source>
</evidence>
<evidence type="ECO:0000256" key="2">
    <source>
        <dbReference type="ARBA" id="ARBA00007240"/>
    </source>
</evidence>
<dbReference type="STRING" id="2082308.A0A2K1R3U6"/>
<evidence type="ECO:0000256" key="3">
    <source>
        <dbReference type="ARBA" id="ARBA00023277"/>
    </source>
</evidence>